<gene>
    <name evidence="1" type="ORF">EVA_06132</name>
</gene>
<proteinExistence type="predicted"/>
<dbReference type="AlphaFoldDB" id="J9GEH2"/>
<name>J9GEH2_9ZZZZ</name>
<reference evidence="1" key="1">
    <citation type="journal article" date="2012" name="PLoS ONE">
        <title>Gene sets for utilization of primary and secondary nutrition supplies in the distal gut of endangered iberian lynx.</title>
        <authorList>
            <person name="Alcaide M."/>
            <person name="Messina E."/>
            <person name="Richter M."/>
            <person name="Bargiela R."/>
            <person name="Peplies J."/>
            <person name="Huws S.A."/>
            <person name="Newbold C.J."/>
            <person name="Golyshin P.N."/>
            <person name="Simon M.A."/>
            <person name="Lopez G."/>
            <person name="Yakimov M.M."/>
            <person name="Ferrer M."/>
        </authorList>
    </citation>
    <scope>NUCLEOTIDE SEQUENCE</scope>
</reference>
<dbReference type="EMBL" id="AMCI01001372">
    <property type="protein sequence ID" value="EJX05737.1"/>
    <property type="molecule type" value="Genomic_DNA"/>
</dbReference>
<protein>
    <submittedName>
        <fullName evidence="1">Uncharacterized protein</fullName>
    </submittedName>
</protein>
<sequence length="121" mass="14112">MLNLVNKYTLKPALHRFIQSLCCLLKGIPSDSNIIRTGNRFTQTVHKFDNRIKTHEVTLRLAYISQHTVLQLFRIHRYVLQFGISRKQLVCVKVIAQRQLIAFAHRLLVEVKLAAELLHKL</sequence>
<evidence type="ECO:0000313" key="1">
    <source>
        <dbReference type="EMBL" id="EJX05737.1"/>
    </source>
</evidence>
<comment type="caution">
    <text evidence="1">The sequence shown here is derived from an EMBL/GenBank/DDBJ whole genome shotgun (WGS) entry which is preliminary data.</text>
</comment>
<organism evidence="1">
    <name type="scientific">gut metagenome</name>
    <dbReference type="NCBI Taxonomy" id="749906"/>
    <lineage>
        <taxon>unclassified sequences</taxon>
        <taxon>metagenomes</taxon>
        <taxon>organismal metagenomes</taxon>
    </lineage>
</organism>
<accession>J9GEH2</accession>